<dbReference type="InterPro" id="IPR005279">
    <property type="entry name" value="Dipep/tripep_permease"/>
</dbReference>
<dbReference type="PANTHER" id="PTHR23517:SF15">
    <property type="entry name" value="PROTON-DEPENDENT OLIGOPEPTIDE FAMILY TRANSPORT PROTEIN"/>
    <property type="match status" value="1"/>
</dbReference>
<dbReference type="Pfam" id="PF00854">
    <property type="entry name" value="PTR2"/>
    <property type="match status" value="1"/>
</dbReference>
<dbReference type="InterPro" id="IPR020846">
    <property type="entry name" value="MFS_dom"/>
</dbReference>
<feature type="transmembrane region" description="Helical" evidence="9">
    <location>
        <begin position="225"/>
        <end position="248"/>
    </location>
</feature>
<keyword evidence="6 9" id="KW-1133">Transmembrane helix</keyword>
<dbReference type="GO" id="GO:0005886">
    <property type="term" value="C:plasma membrane"/>
    <property type="evidence" value="ECO:0007669"/>
    <property type="project" value="UniProtKB-SubCell"/>
</dbReference>
<organism evidence="11 12">
    <name type="scientific">Streptosporangium album</name>
    <dbReference type="NCBI Taxonomy" id="47479"/>
    <lineage>
        <taxon>Bacteria</taxon>
        <taxon>Bacillati</taxon>
        <taxon>Actinomycetota</taxon>
        <taxon>Actinomycetes</taxon>
        <taxon>Streptosporangiales</taxon>
        <taxon>Streptosporangiaceae</taxon>
        <taxon>Streptosporangium</taxon>
    </lineage>
</organism>
<keyword evidence="5 8" id="KW-0812">Transmembrane</keyword>
<dbReference type="InterPro" id="IPR018456">
    <property type="entry name" value="PTR2_symporter_CS"/>
</dbReference>
<feature type="transmembrane region" description="Helical" evidence="9">
    <location>
        <begin position="91"/>
        <end position="108"/>
    </location>
</feature>
<dbReference type="PROSITE" id="PS01022">
    <property type="entry name" value="PTR2_1"/>
    <property type="match status" value="1"/>
</dbReference>
<evidence type="ECO:0000256" key="8">
    <source>
        <dbReference type="RuleBase" id="RU003755"/>
    </source>
</evidence>
<dbReference type="RefSeq" id="WP_184758181.1">
    <property type="nucleotide sequence ID" value="NZ_BAABEK010000003.1"/>
</dbReference>
<dbReference type="InterPro" id="IPR050171">
    <property type="entry name" value="MFS_Transporters"/>
</dbReference>
<dbReference type="CDD" id="cd17346">
    <property type="entry name" value="MFS_DtpA_like"/>
    <property type="match status" value="1"/>
</dbReference>
<dbReference type="GO" id="GO:0006857">
    <property type="term" value="P:oligopeptide transport"/>
    <property type="evidence" value="ECO:0007669"/>
    <property type="project" value="InterPro"/>
</dbReference>
<keyword evidence="4" id="KW-1003">Cell membrane</keyword>
<evidence type="ECO:0000256" key="3">
    <source>
        <dbReference type="ARBA" id="ARBA00022448"/>
    </source>
</evidence>
<feature type="transmembrane region" description="Helical" evidence="9">
    <location>
        <begin position="254"/>
        <end position="275"/>
    </location>
</feature>
<dbReference type="Gene3D" id="1.20.1250.20">
    <property type="entry name" value="MFS general substrate transporter like domains"/>
    <property type="match status" value="1"/>
</dbReference>
<feature type="transmembrane region" description="Helical" evidence="9">
    <location>
        <begin position="460"/>
        <end position="480"/>
    </location>
</feature>
<evidence type="ECO:0000256" key="9">
    <source>
        <dbReference type="SAM" id="Phobius"/>
    </source>
</evidence>
<protein>
    <submittedName>
        <fullName evidence="11">POT family proton-dependent oligopeptide transporter</fullName>
    </submittedName>
</protein>
<dbReference type="NCBIfam" id="TIGR00924">
    <property type="entry name" value="yjdL_sub1_fam"/>
    <property type="match status" value="1"/>
</dbReference>
<dbReference type="PANTHER" id="PTHR23517">
    <property type="entry name" value="RESISTANCE PROTEIN MDTM, PUTATIVE-RELATED-RELATED"/>
    <property type="match status" value="1"/>
</dbReference>
<evidence type="ECO:0000259" key="10">
    <source>
        <dbReference type="PROSITE" id="PS50850"/>
    </source>
</evidence>
<comment type="similarity">
    <text evidence="2 8">Belongs to the major facilitator superfamily. Proton-dependent oligopeptide transporter (POT/PTR) (TC 2.A.17) family.</text>
</comment>
<evidence type="ECO:0000256" key="2">
    <source>
        <dbReference type="ARBA" id="ARBA00005982"/>
    </source>
</evidence>
<feature type="transmembrane region" description="Helical" evidence="9">
    <location>
        <begin position="155"/>
        <end position="177"/>
    </location>
</feature>
<evidence type="ECO:0000256" key="5">
    <source>
        <dbReference type="ARBA" id="ARBA00022692"/>
    </source>
</evidence>
<keyword evidence="7 9" id="KW-0472">Membrane</keyword>
<feature type="domain" description="Major facilitator superfamily (MFS) profile" evidence="10">
    <location>
        <begin position="21"/>
        <end position="484"/>
    </location>
</feature>
<dbReference type="Proteomes" id="UP000534286">
    <property type="component" value="Unassembled WGS sequence"/>
</dbReference>
<comment type="caution">
    <text evidence="11">The sequence shown here is derived from an EMBL/GenBank/DDBJ whole genome shotgun (WGS) entry which is preliminary data.</text>
</comment>
<evidence type="ECO:0000256" key="4">
    <source>
        <dbReference type="ARBA" id="ARBA00022475"/>
    </source>
</evidence>
<dbReference type="EMBL" id="JACHJU010000003">
    <property type="protein sequence ID" value="MBB4942163.1"/>
    <property type="molecule type" value="Genomic_DNA"/>
</dbReference>
<feature type="transmembrane region" description="Helical" evidence="9">
    <location>
        <begin position="291"/>
        <end position="316"/>
    </location>
</feature>
<evidence type="ECO:0000256" key="7">
    <source>
        <dbReference type="ARBA" id="ARBA00023136"/>
    </source>
</evidence>
<feature type="transmembrane region" description="Helical" evidence="9">
    <location>
        <begin position="183"/>
        <end position="201"/>
    </location>
</feature>
<dbReference type="GO" id="GO:1904680">
    <property type="term" value="F:peptide transmembrane transporter activity"/>
    <property type="evidence" value="ECO:0007669"/>
    <property type="project" value="InterPro"/>
</dbReference>
<gene>
    <name evidence="11" type="ORF">FHR32_006549</name>
</gene>
<dbReference type="PROSITE" id="PS01023">
    <property type="entry name" value="PTR2_2"/>
    <property type="match status" value="1"/>
</dbReference>
<feature type="transmembrane region" description="Helical" evidence="9">
    <location>
        <begin position="336"/>
        <end position="354"/>
    </location>
</feature>
<name>A0A7W7WCU4_9ACTN</name>
<reference evidence="11 12" key="1">
    <citation type="submission" date="2020-08" db="EMBL/GenBank/DDBJ databases">
        <title>Sequencing the genomes of 1000 actinobacteria strains.</title>
        <authorList>
            <person name="Klenk H.-P."/>
        </authorList>
    </citation>
    <scope>NUCLEOTIDE SEQUENCE [LARGE SCALE GENOMIC DNA]</scope>
    <source>
        <strain evidence="11 12">DSM 43023</strain>
    </source>
</reference>
<accession>A0A7W7WCU4</accession>
<dbReference type="InterPro" id="IPR000109">
    <property type="entry name" value="POT_fam"/>
</dbReference>
<dbReference type="SUPFAM" id="SSF103473">
    <property type="entry name" value="MFS general substrate transporter"/>
    <property type="match status" value="2"/>
</dbReference>
<feature type="transmembrane region" description="Helical" evidence="9">
    <location>
        <begin position="114"/>
        <end position="134"/>
    </location>
</feature>
<comment type="subcellular location">
    <subcellularLocation>
        <location evidence="1">Cell membrane</location>
        <topology evidence="1">Multi-pass membrane protein</topology>
    </subcellularLocation>
    <subcellularLocation>
        <location evidence="8">Membrane</location>
        <topology evidence="8">Multi-pass membrane protein</topology>
    </subcellularLocation>
</comment>
<evidence type="ECO:0000256" key="6">
    <source>
        <dbReference type="ARBA" id="ARBA00022989"/>
    </source>
</evidence>
<feature type="transmembrane region" description="Helical" evidence="9">
    <location>
        <begin position="431"/>
        <end position="448"/>
    </location>
</feature>
<dbReference type="PROSITE" id="PS50850">
    <property type="entry name" value="MFS"/>
    <property type="match status" value="1"/>
</dbReference>
<evidence type="ECO:0000256" key="1">
    <source>
        <dbReference type="ARBA" id="ARBA00004651"/>
    </source>
</evidence>
<evidence type="ECO:0000313" key="12">
    <source>
        <dbReference type="Proteomes" id="UP000534286"/>
    </source>
</evidence>
<keyword evidence="12" id="KW-1185">Reference proteome</keyword>
<feature type="transmembrane region" description="Helical" evidence="9">
    <location>
        <begin position="366"/>
        <end position="388"/>
    </location>
</feature>
<feature type="transmembrane region" description="Helical" evidence="9">
    <location>
        <begin position="394"/>
        <end position="419"/>
    </location>
</feature>
<proteinExistence type="inferred from homology"/>
<feature type="transmembrane region" description="Helical" evidence="9">
    <location>
        <begin position="61"/>
        <end position="82"/>
    </location>
</feature>
<sequence length="502" mass="53537">MTSGTGAREKTFFGHPSGLATLFGTEMWERFSWYGLRAILATFMAASPAMGGLGLTQQTATAVVGIYGALIYLVALPGGWVADRILGARRAVLWGGFIIMCGHISMAIPVSTGAFVALGLLLIITGSGLLKPNISAMVGKLYPEDDDARRDAGFSIFYLGINIGAFVAPLIVGWLAAGGRWHLGFSAAAVGMALGLTQYVLGRRHLRGVGDEPGHRLSPRERRHFALALAVAVVVVGAVLAVWVASGTFDLDTFALAVTVIILIVPVAYFGYILFGSHNLTPGERSGMKAYIWLFVAAAIFWMLYDLAPTVLLFFAQDRTDLTLFGIRITAATTQAFNPLFIALLVPVFAALWVKLGNRVTAPHKFVFALFMNGLSFVVMALAAQLAAHGRISVWWLVLVYLVQVFGELAMSPVGLSITSKLAPQAFKGQMLGVWFIAISVGDAVGGQTARLKNYMSEPMYFLTLAGIAIAAAVVLFMFVGRLDAMIGEHHEEAASAGPAAS</sequence>
<dbReference type="AlphaFoldDB" id="A0A7W7WCU4"/>
<keyword evidence="3 8" id="KW-0813">Transport</keyword>
<dbReference type="InterPro" id="IPR036259">
    <property type="entry name" value="MFS_trans_sf"/>
</dbReference>
<feature type="transmembrane region" description="Helical" evidence="9">
    <location>
        <begin position="34"/>
        <end position="55"/>
    </location>
</feature>
<evidence type="ECO:0000313" key="11">
    <source>
        <dbReference type="EMBL" id="MBB4942163.1"/>
    </source>
</evidence>